<name>A0A507FNG0_9FUNG</name>
<keyword evidence="2" id="KW-1185">Reference proteome</keyword>
<organism evidence="1 2">
    <name type="scientific">Chytriomyces confervae</name>
    <dbReference type="NCBI Taxonomy" id="246404"/>
    <lineage>
        <taxon>Eukaryota</taxon>
        <taxon>Fungi</taxon>
        <taxon>Fungi incertae sedis</taxon>
        <taxon>Chytridiomycota</taxon>
        <taxon>Chytridiomycota incertae sedis</taxon>
        <taxon>Chytridiomycetes</taxon>
        <taxon>Chytridiales</taxon>
        <taxon>Chytriomycetaceae</taxon>
        <taxon>Chytriomyces</taxon>
    </lineage>
</organism>
<dbReference type="OrthoDB" id="17928at2759"/>
<reference evidence="1 2" key="1">
    <citation type="journal article" date="2019" name="Sci. Rep.">
        <title>Comparative genomics of chytrid fungi reveal insights into the obligate biotrophic and pathogenic lifestyle of Synchytrium endobioticum.</title>
        <authorList>
            <person name="van de Vossenberg B.T.L.H."/>
            <person name="Warris S."/>
            <person name="Nguyen H.D.T."/>
            <person name="van Gent-Pelzer M.P.E."/>
            <person name="Joly D.L."/>
            <person name="van de Geest H.C."/>
            <person name="Bonants P.J.M."/>
            <person name="Smith D.S."/>
            <person name="Levesque C.A."/>
            <person name="van der Lee T.A.J."/>
        </authorList>
    </citation>
    <scope>NUCLEOTIDE SEQUENCE [LARGE SCALE GENOMIC DNA]</scope>
    <source>
        <strain evidence="1 2">CBS 675.73</strain>
    </source>
</reference>
<dbReference type="InterPro" id="IPR029068">
    <property type="entry name" value="Glyas_Bleomycin-R_OHBP_Dase"/>
</dbReference>
<dbReference type="PANTHER" id="PTHR37519">
    <property type="match status" value="1"/>
</dbReference>
<comment type="caution">
    <text evidence="1">The sequence shown here is derived from an EMBL/GenBank/DDBJ whole genome shotgun (WGS) entry which is preliminary data.</text>
</comment>
<dbReference type="EMBL" id="QEAP01000014">
    <property type="protein sequence ID" value="TPX77802.1"/>
    <property type="molecule type" value="Genomic_DNA"/>
</dbReference>
<sequence>MATVQDLLRLLQEAPQFVQNLLAESRASVPWLAANPSAPLDHICLRVGSADEYPLFKQSLETLGAVLLTEHPVGGRPIATYKLSEEHAIHVEDPLWPGDGGEFGNVPKVRSIRVLELPSPKPGRFYATGWEHVEVAVGGVISGVDLVEVVRGAVAMGDAERDAAALVCLNAFSGDALNAGVVYDVSAMSKGGFNIDLRFSGKGWAVKFHWIPLEKVIAIETSE</sequence>
<gene>
    <name evidence="1" type="ORF">CcCBS67573_g00949</name>
</gene>
<evidence type="ECO:0000313" key="2">
    <source>
        <dbReference type="Proteomes" id="UP000320333"/>
    </source>
</evidence>
<protein>
    <submittedName>
        <fullName evidence="1">Uncharacterized protein</fullName>
    </submittedName>
</protein>
<accession>A0A507FNG0</accession>
<dbReference type="InterPro" id="IPR010393">
    <property type="entry name" value="DUF991_YecM-like"/>
</dbReference>
<dbReference type="Proteomes" id="UP000320333">
    <property type="component" value="Unassembled WGS sequence"/>
</dbReference>
<evidence type="ECO:0000313" key="1">
    <source>
        <dbReference type="EMBL" id="TPX77802.1"/>
    </source>
</evidence>
<dbReference type="PANTHER" id="PTHR37519:SF1">
    <property type="entry name" value="DIHYDROXYBIPHENYL DIOXYGENASE DOMAIN-CONTAINING PROTEIN"/>
    <property type="match status" value="1"/>
</dbReference>
<dbReference type="AlphaFoldDB" id="A0A507FNG0"/>
<proteinExistence type="predicted"/>
<dbReference type="Gene3D" id="3.10.180.10">
    <property type="entry name" value="2,3-Dihydroxybiphenyl 1,2-Dioxygenase, domain 1"/>
    <property type="match status" value="1"/>
</dbReference>
<dbReference type="SUPFAM" id="SSF54593">
    <property type="entry name" value="Glyoxalase/Bleomycin resistance protein/Dihydroxybiphenyl dioxygenase"/>
    <property type="match status" value="1"/>
</dbReference>
<dbReference type="Pfam" id="PF06185">
    <property type="entry name" value="YecM"/>
    <property type="match status" value="1"/>
</dbReference>